<feature type="compositionally biased region" description="Polar residues" evidence="1">
    <location>
        <begin position="1"/>
        <end position="20"/>
    </location>
</feature>
<dbReference type="AlphaFoldDB" id="A0A8H4XIY4"/>
<reference evidence="2" key="2">
    <citation type="submission" date="2020-05" db="EMBL/GenBank/DDBJ databases">
        <authorList>
            <person name="Kim H.-S."/>
            <person name="Proctor R.H."/>
            <person name="Brown D.W."/>
        </authorList>
    </citation>
    <scope>NUCLEOTIDE SEQUENCE</scope>
    <source>
        <strain evidence="2">NRRL 22465</strain>
    </source>
</reference>
<protein>
    <submittedName>
        <fullName evidence="2">Uncharacterized protein</fullName>
    </submittedName>
</protein>
<evidence type="ECO:0000313" key="3">
    <source>
        <dbReference type="Proteomes" id="UP000635477"/>
    </source>
</evidence>
<evidence type="ECO:0000256" key="1">
    <source>
        <dbReference type="SAM" id="MobiDB-lite"/>
    </source>
</evidence>
<organism evidence="2 3">
    <name type="scientific">Fusarium zealandicum</name>
    <dbReference type="NCBI Taxonomy" id="1053134"/>
    <lineage>
        <taxon>Eukaryota</taxon>
        <taxon>Fungi</taxon>
        <taxon>Dikarya</taxon>
        <taxon>Ascomycota</taxon>
        <taxon>Pezizomycotina</taxon>
        <taxon>Sordariomycetes</taxon>
        <taxon>Hypocreomycetidae</taxon>
        <taxon>Hypocreales</taxon>
        <taxon>Nectriaceae</taxon>
        <taxon>Fusarium</taxon>
        <taxon>Fusarium staphyleae species complex</taxon>
    </lineage>
</organism>
<gene>
    <name evidence="2" type="ORF">FZEAL_7338</name>
</gene>
<proteinExistence type="predicted"/>
<sequence>MPSSPPTSEATPNPVTSSPPAWQIGRARRRAHPAAPGALGLCHGGIPDGAAVGVGGRAHEHHQLPDAAPARGRAGAALHAGSRGPRYAGHEERLGEIMELPVRTLSIAAGRADNAEAVRRMSREMPVERSLGAVVRGAVHTWNLQKPELFA</sequence>
<feature type="compositionally biased region" description="Low complexity" evidence="1">
    <location>
        <begin position="67"/>
        <end position="84"/>
    </location>
</feature>
<dbReference type="EMBL" id="JABEYC010000588">
    <property type="protein sequence ID" value="KAF4975921.1"/>
    <property type="molecule type" value="Genomic_DNA"/>
</dbReference>
<name>A0A8H4XIY4_9HYPO</name>
<feature type="region of interest" description="Disordered" evidence="1">
    <location>
        <begin position="51"/>
        <end position="87"/>
    </location>
</feature>
<evidence type="ECO:0000313" key="2">
    <source>
        <dbReference type="EMBL" id="KAF4975921.1"/>
    </source>
</evidence>
<accession>A0A8H4XIY4</accession>
<comment type="caution">
    <text evidence="2">The sequence shown here is derived from an EMBL/GenBank/DDBJ whole genome shotgun (WGS) entry which is preliminary data.</text>
</comment>
<keyword evidence="3" id="KW-1185">Reference proteome</keyword>
<feature type="region of interest" description="Disordered" evidence="1">
    <location>
        <begin position="1"/>
        <end position="36"/>
    </location>
</feature>
<dbReference type="Proteomes" id="UP000635477">
    <property type="component" value="Unassembled WGS sequence"/>
</dbReference>
<dbReference type="OrthoDB" id="8119704at2759"/>
<reference evidence="2" key="1">
    <citation type="journal article" date="2020" name="BMC Genomics">
        <title>Correction to: Identification and distribution of gene clusters required for synthesis of sphingolipid metabolism inhibitors in diverse species of the filamentous fungus Fusarium.</title>
        <authorList>
            <person name="Kim H.S."/>
            <person name="Lohmar J.M."/>
            <person name="Busman M."/>
            <person name="Brown D.W."/>
            <person name="Naumann T.A."/>
            <person name="Divon H.H."/>
            <person name="Lysoe E."/>
            <person name="Uhlig S."/>
            <person name="Proctor R.H."/>
        </authorList>
    </citation>
    <scope>NUCLEOTIDE SEQUENCE</scope>
    <source>
        <strain evidence="2">NRRL 22465</strain>
    </source>
</reference>